<reference evidence="7 8" key="1">
    <citation type="submission" date="2018-06" db="EMBL/GenBank/DDBJ databases">
        <authorList>
            <consortium name="Pathogen Informatics"/>
            <person name="Doyle S."/>
        </authorList>
    </citation>
    <scope>NUCLEOTIDE SEQUENCE [LARGE SCALE GENOMIC DNA]</scope>
    <source>
        <strain evidence="7 8">NCTC13184</strain>
    </source>
</reference>
<protein>
    <submittedName>
        <fullName evidence="7">Uncharacterized FAD-linked oxidoreductase Rv2280</fullName>
        <ecNumber evidence="7">1.-.-.-</ecNumber>
    </submittedName>
</protein>
<dbReference type="GO" id="GO:0016491">
    <property type="term" value="F:oxidoreductase activity"/>
    <property type="evidence" value="ECO:0007669"/>
    <property type="project" value="UniProtKB-KW"/>
</dbReference>
<organism evidence="7 8">
    <name type="scientific">Nocardia africana</name>
    <dbReference type="NCBI Taxonomy" id="134964"/>
    <lineage>
        <taxon>Bacteria</taxon>
        <taxon>Bacillati</taxon>
        <taxon>Actinomycetota</taxon>
        <taxon>Actinomycetes</taxon>
        <taxon>Mycobacteriales</taxon>
        <taxon>Nocardiaceae</taxon>
        <taxon>Nocardia</taxon>
    </lineage>
</organism>
<dbReference type="EC" id="1.-.-.-" evidence="7"/>
<accession>A0A378WYZ8</accession>
<dbReference type="Pfam" id="PF02913">
    <property type="entry name" value="FAD-oxidase_C"/>
    <property type="match status" value="1"/>
</dbReference>
<comment type="similarity">
    <text evidence="2">Belongs to the FAD-binding oxidoreductase/transferase type 4 family.</text>
</comment>
<evidence type="ECO:0000256" key="2">
    <source>
        <dbReference type="ARBA" id="ARBA00008000"/>
    </source>
</evidence>
<dbReference type="InterPro" id="IPR051264">
    <property type="entry name" value="FAD-oxidored/transferase_4"/>
</dbReference>
<comment type="cofactor">
    <cofactor evidence="1">
        <name>FAD</name>
        <dbReference type="ChEBI" id="CHEBI:57692"/>
    </cofactor>
</comment>
<dbReference type="SUPFAM" id="SSF55103">
    <property type="entry name" value="FAD-linked oxidases, C-terminal domain"/>
    <property type="match status" value="1"/>
</dbReference>
<name>A0A378WYZ8_9NOCA</name>
<dbReference type="Proteomes" id="UP000255082">
    <property type="component" value="Unassembled WGS sequence"/>
</dbReference>
<dbReference type="InterPro" id="IPR016164">
    <property type="entry name" value="FAD-linked_Oxase-like_C"/>
</dbReference>
<evidence type="ECO:0000256" key="1">
    <source>
        <dbReference type="ARBA" id="ARBA00001974"/>
    </source>
</evidence>
<evidence type="ECO:0000313" key="8">
    <source>
        <dbReference type="Proteomes" id="UP000255082"/>
    </source>
</evidence>
<keyword evidence="4" id="KW-0274">FAD</keyword>
<dbReference type="RefSeq" id="WP_227995155.1">
    <property type="nucleotide sequence ID" value="NZ_JAJFOE010000001.1"/>
</dbReference>
<dbReference type="Gene3D" id="3.30.70.2740">
    <property type="match status" value="1"/>
</dbReference>
<gene>
    <name evidence="7" type="ORF">NCTC13184_04148</name>
</gene>
<dbReference type="AlphaFoldDB" id="A0A378WYZ8"/>
<dbReference type="InterPro" id="IPR004113">
    <property type="entry name" value="FAD-bd_oxidored_4_C"/>
</dbReference>
<dbReference type="PANTHER" id="PTHR43716:SF1">
    <property type="entry name" value="D-2-HYDROXYGLUTARATE DEHYDROGENASE, MITOCHONDRIAL"/>
    <property type="match status" value="1"/>
</dbReference>
<proteinExistence type="inferred from homology"/>
<keyword evidence="5 7" id="KW-0560">Oxidoreductase</keyword>
<evidence type="ECO:0000256" key="3">
    <source>
        <dbReference type="ARBA" id="ARBA00022630"/>
    </source>
</evidence>
<dbReference type="Gene3D" id="1.10.45.10">
    <property type="entry name" value="Vanillyl-alcohol Oxidase, Chain A, domain 4"/>
    <property type="match status" value="1"/>
</dbReference>
<evidence type="ECO:0000259" key="6">
    <source>
        <dbReference type="Pfam" id="PF02913"/>
    </source>
</evidence>
<dbReference type="PANTHER" id="PTHR43716">
    <property type="entry name" value="D-2-HYDROXYGLUTARATE DEHYDROGENASE, MITOCHONDRIAL"/>
    <property type="match status" value="1"/>
</dbReference>
<feature type="domain" description="FAD-binding oxidoreductase/transferase type 4 C-terminal" evidence="6">
    <location>
        <begin position="16"/>
        <end position="159"/>
    </location>
</feature>
<keyword evidence="3" id="KW-0285">Flavoprotein</keyword>
<dbReference type="InterPro" id="IPR016171">
    <property type="entry name" value="Vanillyl_alc_oxidase_C-sub2"/>
</dbReference>
<sequence length="165" mass="17705">MLFDVLEAAGPMVLDAAVEPGPAPRLRRYREGHTESVSAESSTPPVKLDLSTPLREIEPFLVALGEALAESAPAVRAMCFGHLGDGNIHVNLLDIADDDRDAVTDTVLRRVAPHDGSISAEHGIGRAKARWIGLGRSDVDLDIMRSIRAALDPARLLNPHILPAK</sequence>
<dbReference type="GO" id="GO:0022904">
    <property type="term" value="P:respiratory electron transport chain"/>
    <property type="evidence" value="ECO:0007669"/>
    <property type="project" value="TreeGrafter"/>
</dbReference>
<dbReference type="GO" id="GO:0050660">
    <property type="term" value="F:flavin adenine dinucleotide binding"/>
    <property type="evidence" value="ECO:0007669"/>
    <property type="project" value="InterPro"/>
</dbReference>
<evidence type="ECO:0000313" key="7">
    <source>
        <dbReference type="EMBL" id="SUA45624.1"/>
    </source>
</evidence>
<dbReference type="FunFam" id="1.10.45.10:FF:000001">
    <property type="entry name" value="D-lactate dehydrogenase mitochondrial"/>
    <property type="match status" value="1"/>
</dbReference>
<evidence type="ECO:0000256" key="5">
    <source>
        <dbReference type="ARBA" id="ARBA00023002"/>
    </source>
</evidence>
<dbReference type="EMBL" id="UGRU01000001">
    <property type="protein sequence ID" value="SUA45624.1"/>
    <property type="molecule type" value="Genomic_DNA"/>
</dbReference>
<evidence type="ECO:0000256" key="4">
    <source>
        <dbReference type="ARBA" id="ARBA00022827"/>
    </source>
</evidence>